<evidence type="ECO:0000256" key="3">
    <source>
        <dbReference type="ARBA" id="ARBA00022448"/>
    </source>
</evidence>
<protein>
    <recommendedName>
        <fullName evidence="8">Ammonium transporter</fullName>
    </recommendedName>
</protein>
<feature type="transmembrane region" description="Helical" evidence="8">
    <location>
        <begin position="208"/>
        <end position="229"/>
    </location>
</feature>
<feature type="transmembrane region" description="Helical" evidence="8">
    <location>
        <begin position="62"/>
        <end position="84"/>
    </location>
</feature>
<evidence type="ECO:0000256" key="2">
    <source>
        <dbReference type="ARBA" id="ARBA00005887"/>
    </source>
</evidence>
<dbReference type="InterPro" id="IPR029020">
    <property type="entry name" value="Ammonium/urea_transptr"/>
</dbReference>
<feature type="transmembrane region" description="Helical" evidence="8">
    <location>
        <begin position="271"/>
        <end position="290"/>
    </location>
</feature>
<name>A0A0X8D825_9DEIN</name>
<evidence type="ECO:0000256" key="9">
    <source>
        <dbReference type="SAM" id="SignalP"/>
    </source>
</evidence>
<evidence type="ECO:0000256" key="6">
    <source>
        <dbReference type="ARBA" id="ARBA00023136"/>
    </source>
</evidence>
<evidence type="ECO:0000256" key="7">
    <source>
        <dbReference type="ARBA" id="ARBA00023177"/>
    </source>
</evidence>
<dbReference type="PANTHER" id="PTHR43029:SF10">
    <property type="entry name" value="AMMONIUM TRANSPORTER MEP2"/>
    <property type="match status" value="1"/>
</dbReference>
<keyword evidence="3 8" id="KW-0813">Transport</keyword>
<keyword evidence="9" id="KW-0732">Signal</keyword>
<keyword evidence="5 8" id="KW-1133">Transmembrane helix</keyword>
<keyword evidence="7 8" id="KW-0924">Ammonia transport</keyword>
<evidence type="ECO:0000313" key="11">
    <source>
        <dbReference type="EMBL" id="AMA76061.1"/>
    </source>
</evidence>
<comment type="subcellular location">
    <subcellularLocation>
        <location evidence="8">Cell membrane</location>
        <topology evidence="8">Multi-pass membrane protein</topology>
    </subcellularLocation>
    <subcellularLocation>
        <location evidence="1">Membrane</location>
        <topology evidence="1">Multi-pass membrane protein</topology>
    </subcellularLocation>
</comment>
<feature type="signal peptide" evidence="9">
    <location>
        <begin position="1"/>
        <end position="18"/>
    </location>
</feature>
<dbReference type="PANTHER" id="PTHR43029">
    <property type="entry name" value="AMMONIUM TRANSPORTER MEP2"/>
    <property type="match status" value="1"/>
</dbReference>
<feature type="transmembrane region" description="Helical" evidence="8">
    <location>
        <begin position="235"/>
        <end position="259"/>
    </location>
</feature>
<dbReference type="PROSITE" id="PS01219">
    <property type="entry name" value="AMMONIUM_TRANSP"/>
    <property type="match status" value="1"/>
</dbReference>
<keyword evidence="6 8" id="KW-0472">Membrane</keyword>
<evidence type="ECO:0000256" key="5">
    <source>
        <dbReference type="ARBA" id="ARBA00022989"/>
    </source>
</evidence>
<evidence type="ECO:0000313" key="12">
    <source>
        <dbReference type="Proteomes" id="UP000061630"/>
    </source>
</evidence>
<feature type="transmembrane region" description="Helical" evidence="8">
    <location>
        <begin position="28"/>
        <end position="50"/>
    </location>
</feature>
<keyword evidence="4 8" id="KW-0812">Transmembrane</keyword>
<feature type="transmembrane region" description="Helical" evidence="8">
    <location>
        <begin position="327"/>
        <end position="346"/>
    </location>
</feature>
<feature type="transmembrane region" description="Helical" evidence="8">
    <location>
        <begin position="366"/>
        <end position="386"/>
    </location>
</feature>
<feature type="transmembrane region" description="Helical" evidence="8">
    <location>
        <begin position="141"/>
        <end position="163"/>
    </location>
</feature>
<feature type="transmembrane region" description="Helical" evidence="8">
    <location>
        <begin position="112"/>
        <end position="134"/>
    </location>
</feature>
<dbReference type="KEGG" id="tpar:AV541_09085"/>
<gene>
    <name evidence="11" type="ORF">AV541_09085</name>
</gene>
<evidence type="ECO:0000256" key="8">
    <source>
        <dbReference type="RuleBase" id="RU362002"/>
    </source>
</evidence>
<dbReference type="InterPro" id="IPR024041">
    <property type="entry name" value="NH4_transpt_AmtB-like_dom"/>
</dbReference>
<dbReference type="Gene3D" id="1.10.3430.10">
    <property type="entry name" value="Ammonium transporter AmtB like domains"/>
    <property type="match status" value="1"/>
</dbReference>
<accession>A0A0X8D825</accession>
<reference evidence="11 12" key="1">
    <citation type="submission" date="2016-01" db="EMBL/GenBank/DDBJ databases">
        <title>Genome sequence of Thermus parvatiensis, a thermophile isolated from a hot water spring.</title>
        <authorList>
            <person name="Tripathi C."/>
            <person name="Lal R."/>
        </authorList>
    </citation>
    <scope>NUCLEOTIDE SEQUENCE [LARGE SCALE GENOMIC DNA]</scope>
    <source>
        <strain evidence="11 12">RL</strain>
    </source>
</reference>
<dbReference type="EMBL" id="CP014141">
    <property type="protein sequence ID" value="AMA76061.1"/>
    <property type="molecule type" value="Genomic_DNA"/>
</dbReference>
<feature type="domain" description="Ammonium transporter AmtB-like" evidence="10">
    <location>
        <begin position="27"/>
        <end position="416"/>
    </location>
</feature>
<organism evidence="11 12">
    <name type="scientific">Thermus parvatiensis</name>
    <dbReference type="NCBI Taxonomy" id="456163"/>
    <lineage>
        <taxon>Bacteria</taxon>
        <taxon>Thermotogati</taxon>
        <taxon>Deinococcota</taxon>
        <taxon>Deinococci</taxon>
        <taxon>Thermales</taxon>
        <taxon>Thermaceae</taxon>
        <taxon>Thermus</taxon>
    </lineage>
</organism>
<dbReference type="RefSeq" id="WP_038035009.1">
    <property type="nucleotide sequence ID" value="NZ_AIJQ01000002.1"/>
</dbReference>
<dbReference type="InterPro" id="IPR018047">
    <property type="entry name" value="Ammonium_transpt_CS"/>
</dbReference>
<evidence type="ECO:0000259" key="10">
    <source>
        <dbReference type="Pfam" id="PF00909"/>
    </source>
</evidence>
<dbReference type="NCBIfam" id="TIGR00836">
    <property type="entry name" value="amt"/>
    <property type="match status" value="1"/>
</dbReference>
<dbReference type="GO" id="GO:0008519">
    <property type="term" value="F:ammonium channel activity"/>
    <property type="evidence" value="ECO:0007669"/>
    <property type="project" value="InterPro"/>
</dbReference>
<comment type="similarity">
    <text evidence="2 8">Belongs to the ammonia transporter channel (TC 1.A.11.2) family.</text>
</comment>
<feature type="chain" id="PRO_5007065510" description="Ammonium transporter" evidence="9">
    <location>
        <begin position="19"/>
        <end position="443"/>
    </location>
</feature>
<feature type="transmembrane region" description="Helical" evidence="8">
    <location>
        <begin position="175"/>
        <end position="196"/>
    </location>
</feature>
<dbReference type="Pfam" id="PF00909">
    <property type="entry name" value="Ammonium_transp"/>
    <property type="match status" value="1"/>
</dbReference>
<dbReference type="Proteomes" id="UP000061630">
    <property type="component" value="Chromosome"/>
</dbReference>
<dbReference type="SUPFAM" id="SSF111352">
    <property type="entry name" value="Ammonium transporter"/>
    <property type="match status" value="1"/>
</dbReference>
<evidence type="ECO:0000256" key="4">
    <source>
        <dbReference type="ARBA" id="ARBA00022692"/>
    </source>
</evidence>
<feature type="transmembrane region" description="Helical" evidence="8">
    <location>
        <begin position="296"/>
        <end position="315"/>
    </location>
</feature>
<dbReference type="AlphaFoldDB" id="A0A0X8D825"/>
<dbReference type="GO" id="GO:0005886">
    <property type="term" value="C:plasma membrane"/>
    <property type="evidence" value="ECO:0007669"/>
    <property type="project" value="UniProtKB-SubCell"/>
</dbReference>
<dbReference type="InterPro" id="IPR001905">
    <property type="entry name" value="Ammonium_transpt"/>
</dbReference>
<evidence type="ECO:0000256" key="1">
    <source>
        <dbReference type="ARBA" id="ARBA00004141"/>
    </source>
</evidence>
<proteinExistence type="inferred from homology"/>
<sequence>MRKKTLITALGLSGVALAEGVDGAATAWILVSTALVFLMTPALAFFYGGLVRSKNALNTMMMSFAALGFVGVGWALLGYSLAFAEGSPWLGGLGHAFLKGVGLEAKGDIPHLLFMAFQGTFAILTAALLTGALVERMRFPALLLFLTLWGLLVYAPIAHWVWGGGFLGALGALDFAGGTVVHINAGVAALVGALVLGARKDYGRQAILPHNVPFTLLGAALLWFGWFGFNGGSALAANASAALAFANTMLAPAATLLAWTLLDLLRTGKATAVGAATAIVVGLVAVTPAAGFVSPLSALLIGALAAFPSYYALLWRARTRLDDSLDVFAGHGVGGITGALLTGLLAEEAWGGAKGLLFGNPAQLGVQALAVAVAMAYSALGTFALLKLVGLLTPLRAGPKEEGVGLDVTQHGEEAYTSGEGAILVLSSGNPSVPALKPKGGEA</sequence>